<proteinExistence type="predicted"/>
<comment type="caution">
    <text evidence="1">The sequence shown here is derived from an EMBL/GenBank/DDBJ whole genome shotgun (WGS) entry which is preliminary data.</text>
</comment>
<gene>
    <name evidence="1" type="ORF">TNIN_354471</name>
</gene>
<sequence length="92" mass="10552">MDQCLRTGTCVNLKQNSNSDVLPSSTNSQFEVSVQKADIAQSSGLQRGVKRKYWDVYIKYRFSYIGDEDYIYPKPKCVVLGYLLTFIRANDL</sequence>
<evidence type="ECO:0000313" key="1">
    <source>
        <dbReference type="EMBL" id="GFS48189.1"/>
    </source>
</evidence>
<dbReference type="EMBL" id="BMAV01026197">
    <property type="protein sequence ID" value="GFS48189.1"/>
    <property type="molecule type" value="Genomic_DNA"/>
</dbReference>
<dbReference type="Proteomes" id="UP000886998">
    <property type="component" value="Unassembled WGS sequence"/>
</dbReference>
<name>A0A8X6MFC0_9ARAC</name>
<protein>
    <submittedName>
        <fullName evidence="1">Uncharacterized protein</fullName>
    </submittedName>
</protein>
<reference evidence="1" key="1">
    <citation type="submission" date="2020-08" db="EMBL/GenBank/DDBJ databases">
        <title>Multicomponent nature underlies the extraordinary mechanical properties of spider dragline silk.</title>
        <authorList>
            <person name="Kono N."/>
            <person name="Nakamura H."/>
            <person name="Mori M."/>
            <person name="Yoshida Y."/>
            <person name="Ohtoshi R."/>
            <person name="Malay A.D."/>
            <person name="Moran D.A.P."/>
            <person name="Tomita M."/>
            <person name="Numata K."/>
            <person name="Arakawa K."/>
        </authorList>
    </citation>
    <scope>NUCLEOTIDE SEQUENCE</scope>
</reference>
<organism evidence="1 2">
    <name type="scientific">Trichonephila inaurata madagascariensis</name>
    <dbReference type="NCBI Taxonomy" id="2747483"/>
    <lineage>
        <taxon>Eukaryota</taxon>
        <taxon>Metazoa</taxon>
        <taxon>Ecdysozoa</taxon>
        <taxon>Arthropoda</taxon>
        <taxon>Chelicerata</taxon>
        <taxon>Arachnida</taxon>
        <taxon>Araneae</taxon>
        <taxon>Araneomorphae</taxon>
        <taxon>Entelegynae</taxon>
        <taxon>Araneoidea</taxon>
        <taxon>Nephilidae</taxon>
        <taxon>Trichonephila</taxon>
        <taxon>Trichonephila inaurata</taxon>
    </lineage>
</organism>
<accession>A0A8X6MFC0</accession>
<dbReference type="AlphaFoldDB" id="A0A8X6MFC0"/>
<keyword evidence="2" id="KW-1185">Reference proteome</keyword>
<evidence type="ECO:0000313" key="2">
    <source>
        <dbReference type="Proteomes" id="UP000886998"/>
    </source>
</evidence>